<keyword evidence="11" id="KW-1185">Reference proteome</keyword>
<dbReference type="OrthoDB" id="9801773at2"/>
<keyword evidence="3 7" id="KW-0812">Transmembrane</keyword>
<dbReference type="InterPro" id="IPR057433">
    <property type="entry name" value="LMF1/2_C"/>
</dbReference>
<dbReference type="PANTHER" id="PTHR14463:SF10">
    <property type="entry name" value="LIPASE MATURATION FACTOR 1"/>
    <property type="match status" value="1"/>
</dbReference>
<organism evidence="10 11">
    <name type="scientific">Chondromyces apiculatus DSM 436</name>
    <dbReference type="NCBI Taxonomy" id="1192034"/>
    <lineage>
        <taxon>Bacteria</taxon>
        <taxon>Pseudomonadati</taxon>
        <taxon>Myxococcota</taxon>
        <taxon>Polyangia</taxon>
        <taxon>Polyangiales</taxon>
        <taxon>Polyangiaceae</taxon>
        <taxon>Chondromyces</taxon>
    </lineage>
</organism>
<feature type="transmembrane region" description="Helical" evidence="7">
    <location>
        <begin position="37"/>
        <end position="57"/>
    </location>
</feature>
<comment type="caution">
    <text evidence="10">The sequence shown here is derived from an EMBL/GenBank/DDBJ whole genome shotgun (WGS) entry which is preliminary data.</text>
</comment>
<accession>A0A017T3M4</accession>
<feature type="domain" description="Lipase maturation factor 1/2 C-terminal" evidence="9">
    <location>
        <begin position="369"/>
        <end position="504"/>
    </location>
</feature>
<name>A0A017T3M4_9BACT</name>
<keyword evidence="6 7" id="KW-0472">Membrane</keyword>
<evidence type="ECO:0000313" key="11">
    <source>
        <dbReference type="Proteomes" id="UP000019678"/>
    </source>
</evidence>
<gene>
    <name evidence="10" type="ORF">CAP_6127</name>
</gene>
<dbReference type="PANTHER" id="PTHR14463">
    <property type="entry name" value="LIPASE MATURATION FACTOR"/>
    <property type="match status" value="1"/>
</dbReference>
<dbReference type="InterPro" id="IPR009613">
    <property type="entry name" value="LMF"/>
</dbReference>
<reference evidence="10 11" key="1">
    <citation type="submission" date="2013-05" db="EMBL/GenBank/DDBJ databases">
        <title>Genome assembly of Chondromyces apiculatus DSM 436.</title>
        <authorList>
            <person name="Sharma G."/>
            <person name="Khatri I."/>
            <person name="Kaur C."/>
            <person name="Mayilraj S."/>
            <person name="Subramanian S."/>
        </authorList>
    </citation>
    <scope>NUCLEOTIDE SEQUENCE [LARGE SCALE GENOMIC DNA]</scope>
    <source>
        <strain evidence="10 11">DSM 436</strain>
    </source>
</reference>
<dbReference type="eggNOG" id="COG3011">
    <property type="taxonomic scope" value="Bacteria"/>
</dbReference>
<dbReference type="EMBL" id="ASRX01000050">
    <property type="protein sequence ID" value="EYF03151.1"/>
    <property type="molecule type" value="Genomic_DNA"/>
</dbReference>
<dbReference type="STRING" id="1192034.CAP_6127"/>
<feature type="transmembrane region" description="Helical" evidence="7">
    <location>
        <begin position="266"/>
        <end position="287"/>
    </location>
</feature>
<feature type="domain" description="Lipase maturation factor 1/2 N-terminal" evidence="8">
    <location>
        <begin position="147"/>
        <end position="305"/>
    </location>
</feature>
<evidence type="ECO:0000256" key="5">
    <source>
        <dbReference type="ARBA" id="ARBA00022989"/>
    </source>
</evidence>
<dbReference type="GO" id="GO:0051604">
    <property type="term" value="P:protein maturation"/>
    <property type="evidence" value="ECO:0007669"/>
    <property type="project" value="InterPro"/>
</dbReference>
<feature type="transmembrane region" description="Helical" evidence="7">
    <location>
        <begin position="148"/>
        <end position="168"/>
    </location>
</feature>
<evidence type="ECO:0000256" key="7">
    <source>
        <dbReference type="SAM" id="Phobius"/>
    </source>
</evidence>
<feature type="transmembrane region" description="Helical" evidence="7">
    <location>
        <begin position="333"/>
        <end position="354"/>
    </location>
</feature>
<evidence type="ECO:0000256" key="1">
    <source>
        <dbReference type="ARBA" id="ARBA00004477"/>
    </source>
</evidence>
<dbReference type="AlphaFoldDB" id="A0A017T3M4"/>
<evidence type="ECO:0000256" key="6">
    <source>
        <dbReference type="ARBA" id="ARBA00023136"/>
    </source>
</evidence>
<comment type="similarity">
    <text evidence="2">Belongs to the lipase maturation factor family.</text>
</comment>
<evidence type="ECO:0000259" key="9">
    <source>
        <dbReference type="Pfam" id="PF25179"/>
    </source>
</evidence>
<feature type="transmembrane region" description="Helical" evidence="7">
    <location>
        <begin position="110"/>
        <end position="136"/>
    </location>
</feature>
<proteinExistence type="inferred from homology"/>
<dbReference type="Pfam" id="PF25179">
    <property type="entry name" value="LMF1_C"/>
    <property type="match status" value="1"/>
</dbReference>
<dbReference type="Proteomes" id="UP000019678">
    <property type="component" value="Unassembled WGS sequence"/>
</dbReference>
<dbReference type="Pfam" id="PF06762">
    <property type="entry name" value="LMF1"/>
    <property type="match status" value="1"/>
</dbReference>
<dbReference type="InterPro" id="IPR057434">
    <property type="entry name" value="LMF1/2_N"/>
</dbReference>
<evidence type="ECO:0000259" key="8">
    <source>
        <dbReference type="Pfam" id="PF06762"/>
    </source>
</evidence>
<dbReference type="RefSeq" id="WP_081865321.1">
    <property type="nucleotide sequence ID" value="NZ_ASRX01000050.1"/>
</dbReference>
<feature type="transmembrane region" description="Helical" evidence="7">
    <location>
        <begin position="180"/>
        <end position="201"/>
    </location>
</feature>
<keyword evidence="4" id="KW-0256">Endoplasmic reticulum</keyword>
<protein>
    <submittedName>
        <fullName evidence="10">Integral membrane protein</fullName>
    </submittedName>
</protein>
<evidence type="ECO:0000256" key="2">
    <source>
        <dbReference type="ARBA" id="ARBA00005512"/>
    </source>
</evidence>
<evidence type="ECO:0000256" key="3">
    <source>
        <dbReference type="ARBA" id="ARBA00022692"/>
    </source>
</evidence>
<comment type="subcellular location">
    <subcellularLocation>
        <location evidence="1">Endoplasmic reticulum membrane</location>
        <topology evidence="1">Multi-pass membrane protein</topology>
    </subcellularLocation>
</comment>
<evidence type="ECO:0000256" key="4">
    <source>
        <dbReference type="ARBA" id="ARBA00022824"/>
    </source>
</evidence>
<keyword evidence="5 7" id="KW-1133">Transmembrane helix</keyword>
<sequence length="529" mass="58632">MAGPSDTEELLLGLRGGRLRGLAERLRTGATYALTRFLILRLLGLVYFVAFASAATQVGPLLGPDGLLPAVGFLDRVVAATGSRGEAFTLLPTLFLWITPTDAALRGWCWVGALLSLVALGGATNAILQLALWGMYLSLVKVGQLFYGYGWEIQLLETGFLAIFLCPVRSISPRGVAPPPAVVIWLFRWLIVRIMLGAGLIKLRGDPCWRDLTCLVYHYETQPVPSPLSWLLHQAPRGVHQVGVLFNHLVELVAPFFAFGPRRARLVAGGLFVVFQGTLILSGNLSFLNWLTLVPALACFDDAALARLFPERLRGLVGVLDAEGRAPSRHHRFAAVALAVVVAGLSVEPVANLVSTRQVMNTSFNALSLVNTYGAFGSVGKERFEVVLEGTAGAPDDPEARWLPYELPCKPGDVARRPCLITPWHYRVDWQIWFAAQSVVDRQPWLVHLVAKLLEGDRGVKRLLAHDPFPDTPPRAIRVALYRYEFTRWGEPGFWRRTYLGEYLRPLRRGDPDLTRFLEAHGWADRPRR</sequence>
<evidence type="ECO:0000313" key="10">
    <source>
        <dbReference type="EMBL" id="EYF03151.1"/>
    </source>
</evidence>